<dbReference type="Pfam" id="PF03140">
    <property type="entry name" value="DUF247"/>
    <property type="match status" value="1"/>
</dbReference>
<evidence type="ECO:0000256" key="1">
    <source>
        <dbReference type="SAM" id="Phobius"/>
    </source>
</evidence>
<name>A0AAP0X7V7_LIQFO</name>
<organism evidence="2 3">
    <name type="scientific">Liquidambar formosana</name>
    <name type="common">Formosan gum</name>
    <dbReference type="NCBI Taxonomy" id="63359"/>
    <lineage>
        <taxon>Eukaryota</taxon>
        <taxon>Viridiplantae</taxon>
        <taxon>Streptophyta</taxon>
        <taxon>Embryophyta</taxon>
        <taxon>Tracheophyta</taxon>
        <taxon>Spermatophyta</taxon>
        <taxon>Magnoliopsida</taxon>
        <taxon>eudicotyledons</taxon>
        <taxon>Gunneridae</taxon>
        <taxon>Pentapetalae</taxon>
        <taxon>Saxifragales</taxon>
        <taxon>Altingiaceae</taxon>
        <taxon>Liquidambar</taxon>
    </lineage>
</organism>
<keyword evidence="3" id="KW-1185">Reference proteome</keyword>
<feature type="transmembrane region" description="Helical" evidence="1">
    <location>
        <begin position="332"/>
        <end position="353"/>
    </location>
</feature>
<keyword evidence="1" id="KW-0812">Transmembrane</keyword>
<dbReference type="EMBL" id="JBBPBK010000002">
    <property type="protein sequence ID" value="KAK9289718.1"/>
    <property type="molecule type" value="Genomic_DNA"/>
</dbReference>
<gene>
    <name evidence="2" type="ORF">L1049_007877</name>
</gene>
<protein>
    <submittedName>
        <fullName evidence="2">Uncharacterized protein</fullName>
    </submittedName>
</protein>
<dbReference type="PANTHER" id="PTHR31549">
    <property type="entry name" value="PROTEIN, PUTATIVE (DUF247)-RELATED-RELATED"/>
    <property type="match status" value="1"/>
</dbReference>
<dbReference type="InterPro" id="IPR004158">
    <property type="entry name" value="DUF247_pln"/>
</dbReference>
<proteinExistence type="predicted"/>
<dbReference type="PANTHER" id="PTHR31549:SF149">
    <property type="entry name" value="ISOPRENOID SYNTHASE DOMAIN-CONTAINING PROTEIN"/>
    <property type="match status" value="1"/>
</dbReference>
<reference evidence="2 3" key="1">
    <citation type="journal article" date="2024" name="Plant J.">
        <title>Genome sequences and population genomics reveal climatic adaptation and genomic divergence between two closely related sweetgum species.</title>
        <authorList>
            <person name="Xu W.Q."/>
            <person name="Ren C.Q."/>
            <person name="Zhang X.Y."/>
            <person name="Comes H.P."/>
            <person name="Liu X.H."/>
            <person name="Li Y.G."/>
            <person name="Kettle C.J."/>
            <person name="Jalonen R."/>
            <person name="Gaisberger H."/>
            <person name="Ma Y.Z."/>
            <person name="Qiu Y.X."/>
        </authorList>
    </citation>
    <scope>NUCLEOTIDE SEQUENCE [LARGE SCALE GENOMIC DNA]</scope>
    <source>
        <strain evidence="2">Hangzhou</strain>
    </source>
</reference>
<dbReference type="Proteomes" id="UP001415857">
    <property type="component" value="Unassembled WGS sequence"/>
</dbReference>
<accession>A0AAP0X7V7</accession>
<keyword evidence="1" id="KW-0472">Membrane</keyword>
<evidence type="ECO:0000313" key="2">
    <source>
        <dbReference type="EMBL" id="KAK9289718.1"/>
    </source>
</evidence>
<comment type="caution">
    <text evidence="2">The sequence shown here is derived from an EMBL/GenBank/DDBJ whole genome shotgun (WGS) entry which is preliminary data.</text>
</comment>
<sequence length="361" mass="41418">MATRQEVAGDARECYAEGATERFTDEAFTRMMFLDGCFILQFMYCIVNSKRETMKLKSYDVAFMQRDLFLLENQLPFLVLEELMSLRLVKDGWREMIINFIKQARATPPPRGDSWKKMIINFMMSKCIWGKQGSTMTKKGGFEGHPVHLLELFRTQIIDIKALTSDCGCSQSSTDWFSYRSAKELKMVGIHFRAHEIRCFSDVKFKSNLFSGQLTLPPVTIDDSTKSMLLNLVAYETCPDAPEDFGVTSYICFMDSLIDQAEDVMELRSKGILLNFLGSDQQVADLFNEIANDLVPNPNAYLEAKRGIERHCKSNIKIWIAEWLHTHFTSPWTFLAFFGAILALSLSVMQTYYARFPPKNS</sequence>
<keyword evidence="1" id="KW-1133">Transmembrane helix</keyword>
<evidence type="ECO:0000313" key="3">
    <source>
        <dbReference type="Proteomes" id="UP001415857"/>
    </source>
</evidence>
<dbReference type="AlphaFoldDB" id="A0AAP0X7V7"/>